<evidence type="ECO:0008006" key="6">
    <source>
        <dbReference type="Google" id="ProtNLM"/>
    </source>
</evidence>
<feature type="repeat" description="PPR" evidence="3">
    <location>
        <begin position="403"/>
        <end position="437"/>
    </location>
</feature>
<reference evidence="4" key="1">
    <citation type="submission" date="2021-01" db="UniProtKB">
        <authorList>
            <consortium name="EnsemblPlants"/>
        </authorList>
    </citation>
    <scope>IDENTIFICATION</scope>
</reference>
<dbReference type="Gene3D" id="1.25.40.10">
    <property type="entry name" value="Tetratricopeptide repeat domain"/>
    <property type="match status" value="5"/>
</dbReference>
<keyword evidence="2" id="KW-0677">Repeat</keyword>
<dbReference type="FunFam" id="1.25.40.10:FF:000690">
    <property type="entry name" value="Pentatricopeptide repeat-containing protein"/>
    <property type="match status" value="1"/>
</dbReference>
<dbReference type="Pfam" id="PF13812">
    <property type="entry name" value="PPR_3"/>
    <property type="match status" value="1"/>
</dbReference>
<dbReference type="OMA" id="DSEMGKY"/>
<dbReference type="NCBIfam" id="TIGR00756">
    <property type="entry name" value="PPR"/>
    <property type="match status" value="4"/>
</dbReference>
<dbReference type="PANTHER" id="PTHR47926:SF374">
    <property type="entry name" value="PENTATRICOPEPTIDE REPEAT-CONTAINING PROTEIN"/>
    <property type="match status" value="1"/>
</dbReference>
<feature type="repeat" description="PPR" evidence="3">
    <location>
        <begin position="372"/>
        <end position="402"/>
    </location>
</feature>
<dbReference type="FunFam" id="1.25.40.10:FF:000196">
    <property type="entry name" value="Pentatricopeptide repeat-containing protein At4g14850"/>
    <property type="match status" value="1"/>
</dbReference>
<evidence type="ECO:0000313" key="5">
    <source>
        <dbReference type="Proteomes" id="UP000594263"/>
    </source>
</evidence>
<dbReference type="Pfam" id="PF13041">
    <property type="entry name" value="PPR_2"/>
    <property type="match status" value="1"/>
</dbReference>
<accession>A0A7N0UWE6</accession>
<evidence type="ECO:0000256" key="2">
    <source>
        <dbReference type="ARBA" id="ARBA00022737"/>
    </source>
</evidence>
<dbReference type="AlphaFoldDB" id="A0A7N0UWE6"/>
<dbReference type="Proteomes" id="UP000594263">
    <property type="component" value="Unplaced"/>
</dbReference>
<proteinExistence type="inferred from homology"/>
<evidence type="ECO:0000256" key="3">
    <source>
        <dbReference type="PROSITE-ProRule" id="PRU00708"/>
    </source>
</evidence>
<dbReference type="PROSITE" id="PS51375">
    <property type="entry name" value="PPR"/>
    <property type="match status" value="3"/>
</dbReference>
<organism evidence="4 5">
    <name type="scientific">Kalanchoe fedtschenkoi</name>
    <name type="common">Lavender scallops</name>
    <name type="synonym">South American air plant</name>
    <dbReference type="NCBI Taxonomy" id="63787"/>
    <lineage>
        <taxon>Eukaryota</taxon>
        <taxon>Viridiplantae</taxon>
        <taxon>Streptophyta</taxon>
        <taxon>Embryophyta</taxon>
        <taxon>Tracheophyta</taxon>
        <taxon>Spermatophyta</taxon>
        <taxon>Magnoliopsida</taxon>
        <taxon>eudicotyledons</taxon>
        <taxon>Gunneridae</taxon>
        <taxon>Pentapetalae</taxon>
        <taxon>Saxifragales</taxon>
        <taxon>Crassulaceae</taxon>
        <taxon>Kalanchoe</taxon>
    </lineage>
</organism>
<name>A0A7N0UWE6_KALFE</name>
<dbReference type="InterPro" id="IPR046848">
    <property type="entry name" value="E_motif"/>
</dbReference>
<sequence>MRVVGNLTQRLPSWAAALIPPIISAEHLPALLSLCGRHGFLHLGSSLHASLLKKAHLHSRQNLNNVVLLWNSLLAMYSKCGVLGDATTLFDEMPSKDTISWNTIISGFFCCRGLEFGFHLFKDMHRLAKGAYTFDQATLTTILSACDERHHYCVAEMVHCLVVSNGYEKVIPVGNALITSYFKCQLYCSGTKVFEEMFHRNVVTWTALISGLAQAMLYKDSLNMFVNMTRGSVCPNLLTYLALLLACSGLNALTEGCQVHGLVLKLGHDSDVCLESSLMDMYCKCGNMEDAWRIFESADKIDDVSVTVILVGFAQNGFEEEAIRMFVKILKAGTDMDPNMISAVLGVFGYDTTLAFGTQIHSLAIKKSFSSNVFVCNGLINMYSKCGNLVEAYQVFSQMNVRNSVSWNSIIAAYARHGNVARAFELYDRMRSDNVLPTDVTFLSLLHGCSHAGLVEKGMAFLESMCLVYHLRPRIEHYACIVDMLGRACLLEEARHFVEGLPEQPGIIVWQALLGACSFHGEYELGKYAAKQLNWASPKTAAPYVLMANIYSSEGKWKERAGEIRKMKEMRVKKETGISWIELEKEVHSFVVADKMHPQSSSIYEVVAYLFSAMIDEGYIPDKSFIRSQLKQDGYATNED</sequence>
<feature type="repeat" description="PPR" evidence="3">
    <location>
        <begin position="201"/>
        <end position="235"/>
    </location>
</feature>
<dbReference type="GO" id="GO:0003729">
    <property type="term" value="F:mRNA binding"/>
    <property type="evidence" value="ECO:0007669"/>
    <property type="project" value="UniProtKB-ARBA"/>
</dbReference>
<dbReference type="Gramene" id="Kaladp0090s0038.1.v1.1">
    <property type="protein sequence ID" value="Kaladp0090s0038.1.v1.1.CDS.1"/>
    <property type="gene ID" value="Kaladp0090s0038.v1.1"/>
</dbReference>
<evidence type="ECO:0000313" key="4">
    <source>
        <dbReference type="EnsemblPlants" id="Kaladp0090s0038.1.v1.1.CDS.1"/>
    </source>
</evidence>
<protein>
    <recommendedName>
        <fullName evidence="6">Pentatricopeptide repeat-containing protein</fullName>
    </recommendedName>
</protein>
<dbReference type="PANTHER" id="PTHR47926">
    <property type="entry name" value="PENTATRICOPEPTIDE REPEAT-CONTAINING PROTEIN"/>
    <property type="match status" value="1"/>
</dbReference>
<dbReference type="GO" id="GO:0009451">
    <property type="term" value="P:RNA modification"/>
    <property type="evidence" value="ECO:0007669"/>
    <property type="project" value="InterPro"/>
</dbReference>
<evidence type="ECO:0000256" key="1">
    <source>
        <dbReference type="ARBA" id="ARBA00006643"/>
    </source>
</evidence>
<dbReference type="Pfam" id="PF20431">
    <property type="entry name" value="E_motif"/>
    <property type="match status" value="1"/>
</dbReference>
<dbReference type="InterPro" id="IPR002885">
    <property type="entry name" value="PPR_rpt"/>
</dbReference>
<dbReference type="Pfam" id="PF01535">
    <property type="entry name" value="PPR"/>
    <property type="match status" value="5"/>
</dbReference>
<dbReference type="EnsemblPlants" id="Kaladp0090s0038.1.v1.1">
    <property type="protein sequence ID" value="Kaladp0090s0038.1.v1.1.CDS.1"/>
    <property type="gene ID" value="Kaladp0090s0038.v1.1"/>
</dbReference>
<comment type="similarity">
    <text evidence="1">Belongs to the PPR family. PCMP-H subfamily.</text>
</comment>
<dbReference type="InterPro" id="IPR011990">
    <property type="entry name" value="TPR-like_helical_dom_sf"/>
</dbReference>
<keyword evidence="5" id="KW-1185">Reference proteome</keyword>
<dbReference type="InterPro" id="IPR046960">
    <property type="entry name" value="PPR_At4g14850-like_plant"/>
</dbReference>